<dbReference type="AlphaFoldDB" id="A0A2Z7BQY9"/>
<keyword evidence="3" id="KW-1185">Reference proteome</keyword>
<evidence type="ECO:0000256" key="1">
    <source>
        <dbReference type="SAM" id="Phobius"/>
    </source>
</evidence>
<keyword evidence="1" id="KW-0472">Membrane</keyword>
<keyword evidence="1" id="KW-1133">Transmembrane helix</keyword>
<keyword evidence="1" id="KW-0812">Transmembrane</keyword>
<reference evidence="2 3" key="1">
    <citation type="journal article" date="2015" name="Proc. Natl. Acad. Sci. U.S.A.">
        <title>The resurrection genome of Boea hygrometrica: A blueprint for survival of dehydration.</title>
        <authorList>
            <person name="Xiao L."/>
            <person name="Yang G."/>
            <person name="Zhang L."/>
            <person name="Yang X."/>
            <person name="Zhao S."/>
            <person name="Ji Z."/>
            <person name="Zhou Q."/>
            <person name="Hu M."/>
            <person name="Wang Y."/>
            <person name="Chen M."/>
            <person name="Xu Y."/>
            <person name="Jin H."/>
            <person name="Xiao X."/>
            <person name="Hu G."/>
            <person name="Bao F."/>
            <person name="Hu Y."/>
            <person name="Wan P."/>
            <person name="Li L."/>
            <person name="Deng X."/>
            <person name="Kuang T."/>
            <person name="Xiang C."/>
            <person name="Zhu J.K."/>
            <person name="Oliver M.J."/>
            <person name="He Y."/>
        </authorList>
    </citation>
    <scope>NUCLEOTIDE SEQUENCE [LARGE SCALE GENOMIC DNA]</scope>
    <source>
        <strain evidence="3">cv. XS01</strain>
    </source>
</reference>
<sequence>MPVLLIWEYQDAVFEDERVIPVYLGGRADLAVELLLRSFGSLFSVVSLIPCIVFAYLSVAFLMLLYCSPYWGLTPRSLWGWYLLPVCFSGFPGFSAGRGFDPAGGAPGGG</sequence>
<proteinExistence type="predicted"/>
<dbReference type="EMBL" id="KV003283">
    <property type="protein sequence ID" value="KZV36676.1"/>
    <property type="molecule type" value="Genomic_DNA"/>
</dbReference>
<evidence type="ECO:0000313" key="2">
    <source>
        <dbReference type="EMBL" id="KZV36676.1"/>
    </source>
</evidence>
<evidence type="ECO:0000313" key="3">
    <source>
        <dbReference type="Proteomes" id="UP000250235"/>
    </source>
</evidence>
<protein>
    <submittedName>
        <fullName evidence="2">Uncharacterized protein</fullName>
    </submittedName>
</protein>
<feature type="transmembrane region" description="Helical" evidence="1">
    <location>
        <begin position="78"/>
        <end position="97"/>
    </location>
</feature>
<dbReference type="Proteomes" id="UP000250235">
    <property type="component" value="Unassembled WGS sequence"/>
</dbReference>
<name>A0A2Z7BQY9_9LAMI</name>
<organism evidence="2 3">
    <name type="scientific">Dorcoceras hygrometricum</name>
    <dbReference type="NCBI Taxonomy" id="472368"/>
    <lineage>
        <taxon>Eukaryota</taxon>
        <taxon>Viridiplantae</taxon>
        <taxon>Streptophyta</taxon>
        <taxon>Embryophyta</taxon>
        <taxon>Tracheophyta</taxon>
        <taxon>Spermatophyta</taxon>
        <taxon>Magnoliopsida</taxon>
        <taxon>eudicotyledons</taxon>
        <taxon>Gunneridae</taxon>
        <taxon>Pentapetalae</taxon>
        <taxon>asterids</taxon>
        <taxon>lamiids</taxon>
        <taxon>Lamiales</taxon>
        <taxon>Gesneriaceae</taxon>
        <taxon>Didymocarpoideae</taxon>
        <taxon>Trichosporeae</taxon>
        <taxon>Loxocarpinae</taxon>
        <taxon>Dorcoceras</taxon>
    </lineage>
</organism>
<accession>A0A2Z7BQY9</accession>
<gene>
    <name evidence="2" type="ORF">F511_33497</name>
</gene>
<feature type="transmembrane region" description="Helical" evidence="1">
    <location>
        <begin position="42"/>
        <end position="66"/>
    </location>
</feature>